<comment type="caution">
    <text evidence="2">The sequence shown here is derived from an EMBL/GenBank/DDBJ whole genome shotgun (WGS) entry which is preliminary data.</text>
</comment>
<dbReference type="AlphaFoldDB" id="A0A916T8M9"/>
<keyword evidence="1" id="KW-1133">Transmembrane helix</keyword>
<name>A0A916T8M9_9ACTN</name>
<evidence type="ECO:0000313" key="3">
    <source>
        <dbReference type="Proteomes" id="UP000621454"/>
    </source>
</evidence>
<evidence type="ECO:0000313" key="2">
    <source>
        <dbReference type="EMBL" id="GGB35789.1"/>
    </source>
</evidence>
<sequence>MVLAARPLVGAAVVIIGGYLLIRLRRARQSRRHAVIRADVLAALEVLIAELSVGAHPVHAFRQAGIEARHAGADEQTLAVLTRMVGNAELGGDVRAGLVVKGATRRTALSLNTIGAANNVGAANEFGAASSPGAEWLAVADACAIAERHGLPLAELLTATRTDIAARGRFAERARASLAGARATSVVLALLPLLGIGLGQAIGAAPLSTLFGAGVGPVLLLIGVTLTVMGVEWAERISRRAVAG</sequence>
<dbReference type="PANTHER" id="PTHR35007">
    <property type="entry name" value="INTEGRAL MEMBRANE PROTEIN-RELATED"/>
    <property type="match status" value="1"/>
</dbReference>
<proteinExistence type="predicted"/>
<dbReference type="PANTHER" id="PTHR35007:SF4">
    <property type="entry name" value="CONSERVED TRANSMEMBRANE PROTEIN-RELATED"/>
    <property type="match status" value="1"/>
</dbReference>
<accession>A0A916T8M9</accession>
<gene>
    <name evidence="2" type="ORF">GCM10011489_24790</name>
</gene>
<keyword evidence="3" id="KW-1185">Reference proteome</keyword>
<organism evidence="2 3">
    <name type="scientific">Gordonia jinhuaensis</name>
    <dbReference type="NCBI Taxonomy" id="1517702"/>
    <lineage>
        <taxon>Bacteria</taxon>
        <taxon>Bacillati</taxon>
        <taxon>Actinomycetota</taxon>
        <taxon>Actinomycetes</taxon>
        <taxon>Mycobacteriales</taxon>
        <taxon>Gordoniaceae</taxon>
        <taxon>Gordonia</taxon>
    </lineage>
</organism>
<keyword evidence="1" id="KW-0472">Membrane</keyword>
<feature type="transmembrane region" description="Helical" evidence="1">
    <location>
        <begin position="210"/>
        <end position="231"/>
    </location>
</feature>
<evidence type="ECO:0000256" key="1">
    <source>
        <dbReference type="SAM" id="Phobius"/>
    </source>
</evidence>
<dbReference type="Proteomes" id="UP000621454">
    <property type="component" value="Unassembled WGS sequence"/>
</dbReference>
<feature type="transmembrane region" description="Helical" evidence="1">
    <location>
        <begin position="183"/>
        <end position="204"/>
    </location>
</feature>
<keyword evidence="1" id="KW-0812">Transmembrane</keyword>
<reference evidence="2" key="1">
    <citation type="journal article" date="2014" name="Int. J. Syst. Evol. Microbiol.">
        <title>Complete genome sequence of Corynebacterium casei LMG S-19264T (=DSM 44701T), isolated from a smear-ripened cheese.</title>
        <authorList>
            <consortium name="US DOE Joint Genome Institute (JGI-PGF)"/>
            <person name="Walter F."/>
            <person name="Albersmeier A."/>
            <person name="Kalinowski J."/>
            <person name="Ruckert C."/>
        </authorList>
    </citation>
    <scope>NUCLEOTIDE SEQUENCE</scope>
    <source>
        <strain evidence="2">CGMCC 1.12827</strain>
    </source>
</reference>
<feature type="transmembrane region" description="Helical" evidence="1">
    <location>
        <begin position="6"/>
        <end position="22"/>
    </location>
</feature>
<reference evidence="2" key="2">
    <citation type="submission" date="2020-09" db="EMBL/GenBank/DDBJ databases">
        <authorList>
            <person name="Sun Q."/>
            <person name="Zhou Y."/>
        </authorList>
    </citation>
    <scope>NUCLEOTIDE SEQUENCE</scope>
    <source>
        <strain evidence="2">CGMCC 1.12827</strain>
    </source>
</reference>
<protein>
    <submittedName>
        <fullName evidence="2">Membrane protein</fullName>
    </submittedName>
</protein>
<dbReference type="EMBL" id="BMGC01000017">
    <property type="protein sequence ID" value="GGB35789.1"/>
    <property type="molecule type" value="Genomic_DNA"/>
</dbReference>